<accession>A0A0E9XLU8</accession>
<name>A0A0E9XLU8_ANGAN</name>
<sequence length="46" mass="5400">MHLIFQYHRKVQTRGMRKANLFFGECFRLTAVLLDGTISTKIQCKV</sequence>
<reference evidence="1" key="2">
    <citation type="journal article" date="2015" name="Fish Shellfish Immunol.">
        <title>Early steps in the European eel (Anguilla anguilla)-Vibrio vulnificus interaction in the gills: Role of the RtxA13 toxin.</title>
        <authorList>
            <person name="Callol A."/>
            <person name="Pajuelo D."/>
            <person name="Ebbesson L."/>
            <person name="Teles M."/>
            <person name="MacKenzie S."/>
            <person name="Amaro C."/>
        </authorList>
    </citation>
    <scope>NUCLEOTIDE SEQUENCE</scope>
</reference>
<protein>
    <submittedName>
        <fullName evidence="1">Uncharacterized protein</fullName>
    </submittedName>
</protein>
<proteinExistence type="predicted"/>
<reference evidence="1" key="1">
    <citation type="submission" date="2014-11" db="EMBL/GenBank/DDBJ databases">
        <authorList>
            <person name="Amaro Gonzalez C."/>
        </authorList>
    </citation>
    <scope>NUCLEOTIDE SEQUENCE</scope>
</reference>
<dbReference type="AlphaFoldDB" id="A0A0E9XLU8"/>
<evidence type="ECO:0000313" key="1">
    <source>
        <dbReference type="EMBL" id="JAI03382.1"/>
    </source>
</evidence>
<dbReference type="EMBL" id="GBXM01005196">
    <property type="protein sequence ID" value="JAI03382.1"/>
    <property type="molecule type" value="Transcribed_RNA"/>
</dbReference>
<organism evidence="1">
    <name type="scientific">Anguilla anguilla</name>
    <name type="common">European freshwater eel</name>
    <name type="synonym">Muraena anguilla</name>
    <dbReference type="NCBI Taxonomy" id="7936"/>
    <lineage>
        <taxon>Eukaryota</taxon>
        <taxon>Metazoa</taxon>
        <taxon>Chordata</taxon>
        <taxon>Craniata</taxon>
        <taxon>Vertebrata</taxon>
        <taxon>Euteleostomi</taxon>
        <taxon>Actinopterygii</taxon>
        <taxon>Neopterygii</taxon>
        <taxon>Teleostei</taxon>
        <taxon>Anguilliformes</taxon>
        <taxon>Anguillidae</taxon>
        <taxon>Anguilla</taxon>
    </lineage>
</organism>